<protein>
    <submittedName>
        <fullName evidence="1">Uncharacterized protein</fullName>
    </submittedName>
</protein>
<dbReference type="AlphaFoldDB" id="A0A089QFL4"/>
<dbReference type="RefSeq" id="WP_044005959.1">
    <property type="nucleotide sequence ID" value="NZ_CP007649.1"/>
</dbReference>
<dbReference type="Proteomes" id="UP000029488">
    <property type="component" value="Plasmid pLMP1046"/>
</dbReference>
<reference evidence="1 2" key="1">
    <citation type="journal article" date="2014" name="BMC Genomics">
        <title>Unusual genome complexity in Lactobacillus salivarius JCM1046.</title>
        <authorList>
            <person name="Raftis E.J."/>
            <person name="Forde B.M."/>
            <person name="Claesson M.J."/>
            <person name="O'Toole P.W."/>
        </authorList>
    </citation>
    <scope>NUCLEOTIDE SEQUENCE [LARGE SCALE GENOMIC DNA]</scope>
    <source>
        <strain evidence="1 2">JCM1046</strain>
        <plasmid evidence="1 2">pLMP1046</plasmid>
    </source>
</reference>
<gene>
    <name evidence="1" type="ORF">LSJ_4042</name>
</gene>
<dbReference type="KEGG" id="lsj:LSJ_4042"/>
<proteinExistence type="predicted"/>
<organism evidence="1 2">
    <name type="scientific">Ligilactobacillus salivarius</name>
    <dbReference type="NCBI Taxonomy" id="1624"/>
    <lineage>
        <taxon>Bacteria</taxon>
        <taxon>Bacillati</taxon>
        <taxon>Bacillota</taxon>
        <taxon>Bacilli</taxon>
        <taxon>Lactobacillales</taxon>
        <taxon>Lactobacillaceae</taxon>
        <taxon>Ligilactobacillus</taxon>
    </lineage>
</organism>
<name>A0A089QFL4_9LACO</name>
<dbReference type="EMBL" id="CP007649">
    <property type="protein sequence ID" value="AIR11819.1"/>
    <property type="molecule type" value="Genomic_DNA"/>
</dbReference>
<accession>A0A089QFL4</accession>
<keyword evidence="1" id="KW-0614">Plasmid</keyword>
<geneLocation type="plasmid" evidence="1 2">
    <name>pLMP1046</name>
</geneLocation>
<evidence type="ECO:0000313" key="1">
    <source>
        <dbReference type="EMBL" id="AIR11819.1"/>
    </source>
</evidence>
<sequence>MDKKLVLYKEKVGKFLESLGFEKSTINRYMIDYEDDMRKFVGASRDGFIATPEIMGRMLLRQEWEKYIDSIS</sequence>
<evidence type="ECO:0000313" key="2">
    <source>
        <dbReference type="Proteomes" id="UP000029488"/>
    </source>
</evidence>